<sequence length="221" mass="25095">MIPRHYTANLQDLERKAFVFPVASNTAHVVLKAKIQRPLTDVTLCMRFYTDLTRAYNLFSYATKRNSNELLLFMENPKQYGFYLGDHSVRFNIPETLSTNLGGKHVCVSWESSTGLVELWLNGQPLVRKSLAKGHSIQPEASIVLGQDQDNFGGGFDINQSFMGEISDVYMWDRVLDPDEVVLAWYDQALPDYLINWRLLNYTIKGYAVVKPALLSVHTAG</sequence>
<evidence type="ECO:0000256" key="5">
    <source>
        <dbReference type="ARBA" id="ARBA00022729"/>
    </source>
</evidence>
<comment type="caution">
    <text evidence="9">Lacks conserved residue(s) required for the propagation of feature annotation.</text>
</comment>
<comment type="cofactor">
    <cofactor evidence="10">
        <name>Ca(2+)</name>
        <dbReference type="ChEBI" id="CHEBI:29108"/>
    </cofactor>
    <text evidence="10">Binds 2 calcium ions per subunit.</text>
</comment>
<dbReference type="PANTHER" id="PTHR45869:SF7">
    <property type="entry name" value="C-REACTIVE PROTEIN"/>
    <property type="match status" value="1"/>
</dbReference>
<dbReference type="SUPFAM" id="SSF49899">
    <property type="entry name" value="Concanavalin A-like lectins/glucanases"/>
    <property type="match status" value="1"/>
</dbReference>
<keyword evidence="3" id="KW-0964">Secreted</keyword>
<accession>A0ABM1KYF0</accession>
<proteinExistence type="inferred from homology"/>
<dbReference type="Pfam" id="PF00354">
    <property type="entry name" value="Pentaxin"/>
    <property type="match status" value="1"/>
</dbReference>
<evidence type="ECO:0000256" key="3">
    <source>
        <dbReference type="ARBA" id="ARBA00022525"/>
    </source>
</evidence>
<evidence type="ECO:0000256" key="4">
    <source>
        <dbReference type="ARBA" id="ARBA00022723"/>
    </source>
</evidence>
<evidence type="ECO:0000313" key="12">
    <source>
        <dbReference type="Proteomes" id="UP000694871"/>
    </source>
</evidence>
<dbReference type="Proteomes" id="UP000694871">
    <property type="component" value="Unplaced"/>
</dbReference>
<dbReference type="InterPro" id="IPR001759">
    <property type="entry name" value="PTX_dom"/>
</dbReference>
<evidence type="ECO:0000256" key="1">
    <source>
        <dbReference type="ARBA" id="ARBA00004613"/>
    </source>
</evidence>
<keyword evidence="4 10" id="KW-0479">Metal-binding</keyword>
<keyword evidence="6 10" id="KW-0106">Calcium</keyword>
<evidence type="ECO:0000256" key="6">
    <source>
        <dbReference type="ARBA" id="ARBA00022837"/>
    </source>
</evidence>
<dbReference type="CDD" id="cd00152">
    <property type="entry name" value="PTX"/>
    <property type="match status" value="1"/>
</dbReference>
<evidence type="ECO:0000256" key="10">
    <source>
        <dbReference type="RuleBase" id="RU362112"/>
    </source>
</evidence>
<gene>
    <name evidence="13" type="primary">LOC107120531</name>
</gene>
<keyword evidence="7" id="KW-1015">Disulfide bond</keyword>
<dbReference type="Gene3D" id="2.60.120.200">
    <property type="match status" value="1"/>
</dbReference>
<dbReference type="InterPro" id="IPR030476">
    <property type="entry name" value="Pentaxin_CS"/>
</dbReference>
<evidence type="ECO:0000313" key="13">
    <source>
        <dbReference type="RefSeq" id="XP_015278737.1"/>
    </source>
</evidence>
<evidence type="ECO:0000256" key="7">
    <source>
        <dbReference type="ARBA" id="ARBA00023157"/>
    </source>
</evidence>
<keyword evidence="12" id="KW-1185">Reference proteome</keyword>
<dbReference type="InterPro" id="IPR051005">
    <property type="entry name" value="Pentraxin_domain"/>
</dbReference>
<comment type="similarity">
    <text evidence="8 10">Belongs to the pentraxin family.</text>
</comment>
<dbReference type="PROSITE" id="PS00289">
    <property type="entry name" value="PTX_1"/>
    <property type="match status" value="1"/>
</dbReference>
<dbReference type="InterPro" id="IPR013320">
    <property type="entry name" value="ConA-like_dom_sf"/>
</dbReference>
<evidence type="ECO:0000259" key="11">
    <source>
        <dbReference type="PROSITE" id="PS51828"/>
    </source>
</evidence>
<dbReference type="PANTHER" id="PTHR45869">
    <property type="entry name" value="C-REACTIVE PROTEIN-RELATED"/>
    <property type="match status" value="1"/>
</dbReference>
<dbReference type="PROSITE" id="PS51828">
    <property type="entry name" value="PTX_2"/>
    <property type="match status" value="1"/>
</dbReference>
<protein>
    <recommendedName>
        <fullName evidence="10">Pentraxin family member</fullName>
    </recommendedName>
</protein>
<keyword evidence="2" id="KW-0011">Acute phase</keyword>
<dbReference type="PRINTS" id="PR00895">
    <property type="entry name" value="PENTAXIN"/>
</dbReference>
<reference evidence="13" key="1">
    <citation type="submission" date="2025-08" db="UniProtKB">
        <authorList>
            <consortium name="RefSeq"/>
        </authorList>
    </citation>
    <scope>IDENTIFICATION</scope>
</reference>
<dbReference type="RefSeq" id="XP_015278737.1">
    <property type="nucleotide sequence ID" value="XM_015423251.1"/>
</dbReference>
<organism evidence="12 13">
    <name type="scientific">Gekko japonicus</name>
    <name type="common">Schlegel's Japanese gecko</name>
    <dbReference type="NCBI Taxonomy" id="146911"/>
    <lineage>
        <taxon>Eukaryota</taxon>
        <taxon>Metazoa</taxon>
        <taxon>Chordata</taxon>
        <taxon>Craniata</taxon>
        <taxon>Vertebrata</taxon>
        <taxon>Euteleostomi</taxon>
        <taxon>Lepidosauria</taxon>
        <taxon>Squamata</taxon>
        <taxon>Bifurcata</taxon>
        <taxon>Gekkota</taxon>
        <taxon>Gekkonidae</taxon>
        <taxon>Gekkoninae</taxon>
        <taxon>Gekko</taxon>
    </lineage>
</organism>
<dbReference type="SMART" id="SM00159">
    <property type="entry name" value="PTX"/>
    <property type="match status" value="1"/>
</dbReference>
<evidence type="ECO:0000256" key="9">
    <source>
        <dbReference type="PROSITE-ProRule" id="PRU01172"/>
    </source>
</evidence>
<comment type="subcellular location">
    <subcellularLocation>
        <location evidence="1 10">Secreted</location>
    </subcellularLocation>
</comment>
<name>A0ABM1KYF0_GEKJA</name>
<comment type="subunit">
    <text evidence="10">Homopentamer. Pentaxin (or pentraxin) have a discoid arrangement of 5 non-covalently bound subunits.</text>
</comment>
<evidence type="ECO:0000256" key="8">
    <source>
        <dbReference type="ARBA" id="ARBA00038102"/>
    </source>
</evidence>
<evidence type="ECO:0000256" key="2">
    <source>
        <dbReference type="ARBA" id="ARBA00022486"/>
    </source>
</evidence>
<keyword evidence="5" id="KW-0732">Signal</keyword>
<feature type="domain" description="Pentraxin (PTX)" evidence="11">
    <location>
        <begin position="14"/>
        <end position="216"/>
    </location>
</feature>
<dbReference type="GeneID" id="107120531"/>